<comment type="subcellular location">
    <subcellularLocation>
        <location evidence="1">Host Golgi apparatus</location>
    </subcellularLocation>
    <subcellularLocation>
        <location evidence="2">Host cell junction</location>
    </subcellularLocation>
    <subcellularLocation>
        <location evidence="3">Host cell membrane</location>
        <topology evidence="3">Single-pass type I membrane protein</topology>
    </subcellularLocation>
    <subcellularLocation>
        <location evidence="4">Virion membrane</location>
        <topology evidence="4">Single-pass type I membrane protein</topology>
    </subcellularLocation>
</comment>
<keyword evidence="14" id="KW-1031">Host cell junction</keyword>
<evidence type="ECO:0000256" key="7">
    <source>
        <dbReference type="ARBA" id="ARBA00022511"/>
    </source>
</evidence>
<feature type="region of interest" description="Disordered" evidence="18">
    <location>
        <begin position="461"/>
        <end position="486"/>
    </location>
</feature>
<dbReference type="InterPro" id="IPR003404">
    <property type="entry name" value="Herpes_glycopE_Fc"/>
</dbReference>
<evidence type="ECO:0000259" key="20">
    <source>
        <dbReference type="Pfam" id="PF02480"/>
    </source>
</evidence>
<organism evidence="21 22">
    <name type="scientific">Saimiriine herpesvirus 1 (strain MV-5-4-PSL)</name>
    <name type="common">SaHV-1</name>
    <name type="synonym">Marmoset herpesvirus</name>
    <dbReference type="NCBI Taxonomy" id="10353"/>
    <lineage>
        <taxon>Viruses</taxon>
        <taxon>Duplodnaviria</taxon>
        <taxon>Heunggongvirae</taxon>
        <taxon>Peploviricota</taxon>
        <taxon>Herviviricetes</taxon>
        <taxon>Herpesvirales</taxon>
        <taxon>Orthoherpesviridae</taxon>
        <taxon>Alphaherpesvirinae</taxon>
        <taxon>Simplexvirus</taxon>
        <taxon>Simplexvirus saimiriinealpha1</taxon>
    </lineage>
</organism>
<dbReference type="Proteomes" id="UP000127069">
    <property type="component" value="Segment"/>
</dbReference>
<evidence type="ECO:0000256" key="10">
    <source>
        <dbReference type="ARBA" id="ARBA00022844"/>
    </source>
</evidence>
<comment type="function">
    <text evidence="17">In epithelial cells, the heterodimer gE/gI is required for the cell-to-cell spread of the virus, by sorting nascent virions to cell junctions. Once the virus reaches the cell junctions, virus particles can spread to adjacent cells extremely rapidly through interactions with cellular receptors that accumulate at these junctions. Implicated in basolateral spread in polarized cells. In neuronal cells, gE/gI is essential for the anterograde spread of the infection throughout the host nervous system. Together with US9, the heterodimer gE/gI is involved in the sorting and transport of viral structural components toward axon tips.</text>
</comment>
<sequence>MPRLAVVALALFGWLSTGAATDSPLRRHVTEGARVVVIPNPGDTEHATKLVWTFAPLYECGPLSTVFLPEPLSGSDAAVDEACVPRASVLRVEYGTEGARTVVSPERRSVPVVFEDGALIVPNATRDHTGAYSLVVTEAPSGDRRSFAVYLEVSGRETAPPAPRPSPRAIETPRPPYPEPRSSEPDFAVRSSKPRRRLIKPATPASPLAENTERSEDRRPAATTPASTTTRSPASTDLTSAPTTHGPAPIDTTPATPDDDPSPPPDADAADPTTPPPVRHPEACRVGVSMTTHAALLFMEGQTVHTDVSVDFSADTARPYDVDIMWFFVPTPDSCVEMRIYEPCLRHPRALECLDPADAPCAFGAKARRLGTKSFRGCSRSRTPPNCAAPTAEFLDRRTPGLSWHHYSTNLQFANATSTANGVYLCAAYIDGRLCAWRHVVVSTAGGFRGAVVEHVLPKRRQHAGDHQVRPAPPNQASSEHEERRKRAASRGLLAAVLLSLVGGFAVVGTLVWVCIACTRARSWRAARGKERRSPSPTYYRVPTDDLYEGLDSSDSDSDVDPEEASLETRALGGEASGSGFEIILPSRSSVLPSSRGARSEASFETFLGSR</sequence>
<keyword evidence="12 21" id="KW-0261">Viral envelope protein</keyword>
<dbReference type="RefSeq" id="YP_003933850.1">
    <property type="nucleotide sequence ID" value="NC_014567.1"/>
</dbReference>
<keyword evidence="22" id="KW-1185">Reference proteome</keyword>
<evidence type="ECO:0000256" key="2">
    <source>
        <dbReference type="ARBA" id="ARBA00004315"/>
    </source>
</evidence>
<keyword evidence="13 19" id="KW-1133">Transmembrane helix</keyword>
<feature type="domain" description="Envelope glycoprotein E Fc-binding" evidence="20">
    <location>
        <begin position="286"/>
        <end position="459"/>
    </location>
</feature>
<dbReference type="OrthoDB" id="11660at10239"/>
<evidence type="ECO:0000256" key="16">
    <source>
        <dbReference type="ARBA" id="ARBA00023180"/>
    </source>
</evidence>
<feature type="compositionally biased region" description="Low complexity" evidence="18">
    <location>
        <begin position="247"/>
        <end position="256"/>
    </location>
</feature>
<dbReference type="KEGG" id="vg:9829367"/>
<comment type="similarity">
    <text evidence="5">Belongs to the alphaherpesvirinae glycoprotein E family.</text>
</comment>
<dbReference type="GO" id="GO:0044177">
    <property type="term" value="C:host cell Golgi apparatus"/>
    <property type="evidence" value="ECO:0007669"/>
    <property type="project" value="UniProtKB-SubCell"/>
</dbReference>
<dbReference type="InterPro" id="IPR013783">
    <property type="entry name" value="Ig-like_fold"/>
</dbReference>
<evidence type="ECO:0000256" key="4">
    <source>
        <dbReference type="ARBA" id="ARBA00004563"/>
    </source>
</evidence>
<evidence type="ECO:0000256" key="9">
    <source>
        <dbReference type="ARBA" id="ARBA00022812"/>
    </source>
</evidence>
<feature type="region of interest" description="Disordered" evidence="18">
    <location>
        <begin position="154"/>
        <end position="282"/>
    </location>
</feature>
<keyword evidence="11" id="KW-1043">Host membrane</keyword>
<dbReference type="Gene3D" id="2.60.40.10">
    <property type="entry name" value="Immunoglobulins"/>
    <property type="match status" value="1"/>
</dbReference>
<evidence type="ECO:0000256" key="14">
    <source>
        <dbReference type="ARBA" id="ARBA00023081"/>
    </source>
</evidence>
<feature type="compositionally biased region" description="Basic and acidic residues" evidence="18">
    <location>
        <begin position="211"/>
        <end position="220"/>
    </location>
</feature>
<dbReference type="GO" id="GO:0055036">
    <property type="term" value="C:virion membrane"/>
    <property type="evidence" value="ECO:0007669"/>
    <property type="project" value="UniProtKB-SubCell"/>
</dbReference>
<keyword evidence="7" id="KW-1032">Host cell membrane</keyword>
<evidence type="ECO:0000256" key="18">
    <source>
        <dbReference type="SAM" id="MobiDB-lite"/>
    </source>
</evidence>
<organismHost>
    <name type="scientific">Callithrix</name>
    <dbReference type="NCBI Taxonomy" id="9481"/>
</organismHost>
<evidence type="ECO:0000313" key="21">
    <source>
        <dbReference type="EMBL" id="ADO13838.1"/>
    </source>
</evidence>
<protein>
    <recommendedName>
        <fullName evidence="6">Envelope glycoprotein E</fullName>
    </recommendedName>
</protein>
<reference evidence="21 22" key="1">
    <citation type="journal article" date="2011" name="Virology">
        <title>Structure and sequence of the saimiriine herpesvirus 1 genome.</title>
        <authorList>
            <person name="Tyler S."/>
            <person name="Severini A."/>
            <person name="Black D."/>
            <person name="Walker M."/>
            <person name="Eberle R."/>
        </authorList>
    </citation>
    <scope>NUCLEOTIDE SEQUENCE [LARGE SCALE GENOMIC DNA]</scope>
    <source>
        <strain evidence="21">MV 5-4</strain>
    </source>
</reference>
<evidence type="ECO:0000256" key="15">
    <source>
        <dbReference type="ARBA" id="ARBA00023136"/>
    </source>
</evidence>
<dbReference type="EMBL" id="HM625781">
    <property type="protein sequence ID" value="ADO13838.1"/>
    <property type="molecule type" value="Genomic_DNA"/>
</dbReference>
<feature type="region of interest" description="Disordered" evidence="18">
    <location>
        <begin position="527"/>
        <end position="611"/>
    </location>
</feature>
<evidence type="ECO:0000256" key="17">
    <source>
        <dbReference type="ARBA" id="ARBA00025134"/>
    </source>
</evidence>
<keyword evidence="8 19" id="KW-0812">Transmembrane</keyword>
<evidence type="ECO:0000256" key="1">
    <source>
        <dbReference type="ARBA" id="ARBA00004136"/>
    </source>
</evidence>
<organismHost>
    <name type="scientific">Saimiri</name>
    <name type="common">squirrel monkeys</name>
    <dbReference type="NCBI Taxonomy" id="9520"/>
</organismHost>
<dbReference type="GO" id="GO:0044156">
    <property type="term" value="C:host cell junction"/>
    <property type="evidence" value="ECO:0007669"/>
    <property type="project" value="UniProtKB-SubCell"/>
</dbReference>
<proteinExistence type="inferred from homology"/>
<feature type="transmembrane region" description="Helical" evidence="19">
    <location>
        <begin position="493"/>
        <end position="518"/>
    </location>
</feature>
<evidence type="ECO:0000256" key="6">
    <source>
        <dbReference type="ARBA" id="ARBA00013988"/>
    </source>
</evidence>
<evidence type="ECO:0000256" key="11">
    <source>
        <dbReference type="ARBA" id="ARBA00022870"/>
    </source>
</evidence>
<keyword evidence="9" id="KW-1040">Host Golgi apparatus</keyword>
<accession>E2IUI0</accession>
<keyword evidence="15 19" id="KW-0472">Membrane</keyword>
<evidence type="ECO:0000256" key="13">
    <source>
        <dbReference type="ARBA" id="ARBA00022989"/>
    </source>
</evidence>
<name>E2IUI0_SHV1</name>
<dbReference type="SUPFAM" id="SSF48726">
    <property type="entry name" value="Immunoglobulin"/>
    <property type="match status" value="1"/>
</dbReference>
<evidence type="ECO:0000256" key="8">
    <source>
        <dbReference type="ARBA" id="ARBA00022692"/>
    </source>
</evidence>
<dbReference type="Pfam" id="PF02480">
    <property type="entry name" value="Herpes_gE"/>
    <property type="match status" value="1"/>
</dbReference>
<evidence type="ECO:0000313" key="22">
    <source>
        <dbReference type="Proteomes" id="UP000127069"/>
    </source>
</evidence>
<gene>
    <name evidence="21" type="primary">US08</name>
</gene>
<evidence type="ECO:0000256" key="12">
    <source>
        <dbReference type="ARBA" id="ARBA00022879"/>
    </source>
</evidence>
<dbReference type="GeneID" id="9829367"/>
<keyword evidence="10" id="KW-0946">Virion</keyword>
<evidence type="ECO:0000256" key="5">
    <source>
        <dbReference type="ARBA" id="ARBA00008101"/>
    </source>
</evidence>
<feature type="compositionally biased region" description="Low complexity" evidence="18">
    <location>
        <begin position="221"/>
        <end position="236"/>
    </location>
</feature>
<evidence type="ECO:0000256" key="19">
    <source>
        <dbReference type="SAM" id="Phobius"/>
    </source>
</evidence>
<dbReference type="GO" id="GO:0019031">
    <property type="term" value="C:viral envelope"/>
    <property type="evidence" value="ECO:0007669"/>
    <property type="project" value="UniProtKB-KW"/>
</dbReference>
<evidence type="ECO:0000256" key="3">
    <source>
        <dbReference type="ARBA" id="ARBA00004402"/>
    </source>
</evidence>
<dbReference type="InterPro" id="IPR036179">
    <property type="entry name" value="Ig-like_dom_sf"/>
</dbReference>
<keyword evidence="16" id="KW-0325">Glycoprotein</keyword>
<feature type="compositionally biased region" description="Acidic residues" evidence="18">
    <location>
        <begin position="546"/>
        <end position="566"/>
    </location>
</feature>
<feature type="compositionally biased region" description="Low complexity" evidence="18">
    <location>
        <begin position="583"/>
        <end position="596"/>
    </location>
</feature>